<name>A0A1H1C8W0_9ACTN</name>
<feature type="transmembrane region" description="Helical" evidence="6">
    <location>
        <begin position="122"/>
        <end position="143"/>
    </location>
</feature>
<evidence type="ECO:0000256" key="1">
    <source>
        <dbReference type="ARBA" id="ARBA00004141"/>
    </source>
</evidence>
<organism evidence="7 8">
    <name type="scientific">Thermostaphylospora chromogena</name>
    <dbReference type="NCBI Taxonomy" id="35622"/>
    <lineage>
        <taxon>Bacteria</taxon>
        <taxon>Bacillati</taxon>
        <taxon>Actinomycetota</taxon>
        <taxon>Actinomycetes</taxon>
        <taxon>Streptosporangiales</taxon>
        <taxon>Thermomonosporaceae</taxon>
        <taxon>Thermostaphylospora</taxon>
    </lineage>
</organism>
<evidence type="ECO:0000313" key="7">
    <source>
        <dbReference type="EMBL" id="SDQ60623.1"/>
    </source>
</evidence>
<feature type="transmembrane region" description="Helical" evidence="6">
    <location>
        <begin position="188"/>
        <end position="206"/>
    </location>
</feature>
<feature type="compositionally biased region" description="Polar residues" evidence="5">
    <location>
        <begin position="298"/>
        <end position="325"/>
    </location>
</feature>
<dbReference type="PANTHER" id="PTHR40761">
    <property type="entry name" value="CONSERVED INTEGRAL MEMBRANE ALANINE VALINE AND LEUCINE RICH PROTEIN-RELATED"/>
    <property type="match status" value="1"/>
</dbReference>
<evidence type="ECO:0000256" key="3">
    <source>
        <dbReference type="ARBA" id="ARBA00022989"/>
    </source>
</evidence>
<comment type="subcellular location">
    <subcellularLocation>
        <location evidence="1">Membrane</location>
        <topology evidence="1">Multi-pass membrane protein</topology>
    </subcellularLocation>
</comment>
<keyword evidence="4 6" id="KW-0472">Membrane</keyword>
<dbReference type="AlphaFoldDB" id="A0A1H1C8W0"/>
<dbReference type="GO" id="GO:0016020">
    <property type="term" value="C:membrane"/>
    <property type="evidence" value="ECO:0007669"/>
    <property type="project" value="UniProtKB-SubCell"/>
</dbReference>
<evidence type="ECO:0000256" key="6">
    <source>
        <dbReference type="SAM" id="Phobius"/>
    </source>
</evidence>
<feature type="transmembrane region" description="Helical" evidence="6">
    <location>
        <begin position="96"/>
        <end position="116"/>
    </location>
</feature>
<dbReference type="InterPro" id="IPR008521">
    <property type="entry name" value="Mg_trans_NIPA"/>
</dbReference>
<dbReference type="STRING" id="35622.SAMN04489764_1357"/>
<keyword evidence="2 6" id="KW-0812">Transmembrane</keyword>
<evidence type="ECO:0000313" key="8">
    <source>
        <dbReference type="Proteomes" id="UP000217103"/>
    </source>
</evidence>
<reference evidence="7 8" key="1">
    <citation type="submission" date="2016-10" db="EMBL/GenBank/DDBJ databases">
        <authorList>
            <person name="de Groot N.N."/>
        </authorList>
    </citation>
    <scope>NUCLEOTIDE SEQUENCE [LARGE SCALE GENOMIC DNA]</scope>
    <source>
        <strain evidence="7 8">DSM 43794</strain>
    </source>
</reference>
<sequence length="389" mass="38793">MTWLAIGLALLNACCFTAGTWLQHSVSGDGPSLLTVVRRPRWLAGLALLVSGAALHVVALQFAPVTVVEPVGVLGIVVSVLLGLRARGDRLRWSTGCALAAILVGTVSFAVLAALHTEPAPITAGALVGIGAAVFVVVAVCLLAGRVVGGRTRSLVLGVGGGVAYGCTSTFVRAATERYAAHGVGVELLGVLAGLAAVVLAGFWLVQRAHADGPPESTVVNLTVVDPLVAVSIGVGLLGEAPGLSLPVAGLGLAFAALAIGGVVRLSRDVPAAPVSPETSRSSLPSSSPYPYDRSSTCQAVSLGASSSARTPTLPTSTARRTSPTAWPPGSPAVVTTFTSSVPPPGTPVRSGSRPAVRPCTGSSHTAPRSIPPFASACLGGSAARSPGC</sequence>
<evidence type="ECO:0000256" key="2">
    <source>
        <dbReference type="ARBA" id="ARBA00022692"/>
    </source>
</evidence>
<keyword evidence="8" id="KW-1185">Reference proteome</keyword>
<feature type="transmembrane region" description="Helical" evidence="6">
    <location>
        <begin position="6"/>
        <end position="22"/>
    </location>
</feature>
<accession>A0A1H1C8W0</accession>
<dbReference type="PANTHER" id="PTHR40761:SF1">
    <property type="entry name" value="CONSERVED INTEGRAL MEMBRANE ALANINE VALINE AND LEUCINE RICH PROTEIN-RELATED"/>
    <property type="match status" value="1"/>
</dbReference>
<feature type="transmembrane region" description="Helical" evidence="6">
    <location>
        <begin position="244"/>
        <end position="264"/>
    </location>
</feature>
<feature type="region of interest" description="Disordered" evidence="5">
    <location>
        <begin position="272"/>
        <end position="368"/>
    </location>
</feature>
<gene>
    <name evidence="7" type="ORF">SAMN04489764_1357</name>
</gene>
<dbReference type="EMBL" id="FNKK01000002">
    <property type="protein sequence ID" value="SDQ60623.1"/>
    <property type="molecule type" value="Genomic_DNA"/>
</dbReference>
<feature type="transmembrane region" description="Helical" evidence="6">
    <location>
        <begin position="155"/>
        <end position="176"/>
    </location>
</feature>
<feature type="transmembrane region" description="Helical" evidence="6">
    <location>
        <begin position="67"/>
        <end position="84"/>
    </location>
</feature>
<protein>
    <submittedName>
        <fullName evidence="7">Magnesium transporter NIPA</fullName>
    </submittedName>
</protein>
<evidence type="ECO:0000256" key="4">
    <source>
        <dbReference type="ARBA" id="ARBA00023136"/>
    </source>
</evidence>
<proteinExistence type="predicted"/>
<feature type="compositionally biased region" description="Low complexity" evidence="5">
    <location>
        <begin position="276"/>
        <end position="297"/>
    </location>
</feature>
<evidence type="ECO:0000256" key="5">
    <source>
        <dbReference type="SAM" id="MobiDB-lite"/>
    </source>
</evidence>
<dbReference type="GO" id="GO:0015095">
    <property type="term" value="F:magnesium ion transmembrane transporter activity"/>
    <property type="evidence" value="ECO:0007669"/>
    <property type="project" value="InterPro"/>
</dbReference>
<dbReference type="Proteomes" id="UP000217103">
    <property type="component" value="Unassembled WGS sequence"/>
</dbReference>
<dbReference type="Pfam" id="PF05653">
    <property type="entry name" value="Mg_trans_NIPA"/>
    <property type="match status" value="1"/>
</dbReference>
<dbReference type="SUPFAM" id="SSF103481">
    <property type="entry name" value="Multidrug resistance efflux transporter EmrE"/>
    <property type="match status" value="1"/>
</dbReference>
<feature type="transmembrane region" description="Helical" evidence="6">
    <location>
        <begin position="218"/>
        <end position="238"/>
    </location>
</feature>
<dbReference type="InterPro" id="IPR037185">
    <property type="entry name" value="EmrE-like"/>
</dbReference>
<keyword evidence="3 6" id="KW-1133">Transmembrane helix</keyword>